<organism evidence="2">
    <name type="scientific">Proboscia inermis</name>
    <dbReference type="NCBI Taxonomy" id="420281"/>
    <lineage>
        <taxon>Eukaryota</taxon>
        <taxon>Sar</taxon>
        <taxon>Stramenopiles</taxon>
        <taxon>Ochrophyta</taxon>
        <taxon>Bacillariophyta</taxon>
        <taxon>Coscinodiscophyceae</taxon>
        <taxon>Rhizosoleniophycidae</taxon>
        <taxon>Rhizosoleniales</taxon>
        <taxon>Rhizosoleniaceae</taxon>
        <taxon>Proboscia</taxon>
    </lineage>
</organism>
<sequence length="127" mass="14554">MQLEEVDMDDPKMDPLERSVRRIIPIPKKYYWENENDTNVELPVKVKVWHNTVAILGNITRFAEKIGEVAADAIGLTASRYSYVTDTMTEEQWEDARMVADERKSQRELKQAEQDAAKDAGLAQDAI</sequence>
<feature type="region of interest" description="Disordered" evidence="1">
    <location>
        <begin position="98"/>
        <end position="127"/>
    </location>
</feature>
<accession>A0A7S0CMQ7</accession>
<dbReference type="EMBL" id="HBEL01052928">
    <property type="protein sequence ID" value="CAD8428064.1"/>
    <property type="molecule type" value="Transcribed_RNA"/>
</dbReference>
<protein>
    <submittedName>
        <fullName evidence="2">Uncharacterized protein</fullName>
    </submittedName>
</protein>
<proteinExistence type="predicted"/>
<dbReference type="AlphaFoldDB" id="A0A7S0CMQ7"/>
<evidence type="ECO:0000256" key="1">
    <source>
        <dbReference type="SAM" id="MobiDB-lite"/>
    </source>
</evidence>
<name>A0A7S0CMQ7_9STRA</name>
<feature type="compositionally biased region" description="Basic and acidic residues" evidence="1">
    <location>
        <begin position="98"/>
        <end position="118"/>
    </location>
</feature>
<gene>
    <name evidence="2" type="ORF">PINE0816_LOCUS24233</name>
</gene>
<reference evidence="2" key="1">
    <citation type="submission" date="2021-01" db="EMBL/GenBank/DDBJ databases">
        <authorList>
            <person name="Corre E."/>
            <person name="Pelletier E."/>
            <person name="Niang G."/>
            <person name="Scheremetjew M."/>
            <person name="Finn R."/>
            <person name="Kale V."/>
            <person name="Holt S."/>
            <person name="Cochrane G."/>
            <person name="Meng A."/>
            <person name="Brown T."/>
            <person name="Cohen L."/>
        </authorList>
    </citation>
    <scope>NUCLEOTIDE SEQUENCE</scope>
    <source>
        <strain evidence="2">CCAP1064/1</strain>
    </source>
</reference>
<evidence type="ECO:0000313" key="2">
    <source>
        <dbReference type="EMBL" id="CAD8428064.1"/>
    </source>
</evidence>